<accession>A0A382QV64</accession>
<dbReference type="AlphaFoldDB" id="A0A382QV64"/>
<sequence length="38" mass="4342">MLTRGGYRGYVDLYLSILRDTAIVFIFRNDVATDVLFG</sequence>
<organism evidence="1">
    <name type="scientific">marine metagenome</name>
    <dbReference type="NCBI Taxonomy" id="408172"/>
    <lineage>
        <taxon>unclassified sequences</taxon>
        <taxon>metagenomes</taxon>
        <taxon>ecological metagenomes</taxon>
    </lineage>
</organism>
<proteinExistence type="predicted"/>
<name>A0A382QV64_9ZZZZ</name>
<evidence type="ECO:0000313" key="1">
    <source>
        <dbReference type="EMBL" id="SVC88752.1"/>
    </source>
</evidence>
<reference evidence="1" key="1">
    <citation type="submission" date="2018-05" db="EMBL/GenBank/DDBJ databases">
        <authorList>
            <person name="Lanie J.A."/>
            <person name="Ng W.-L."/>
            <person name="Kazmierczak K.M."/>
            <person name="Andrzejewski T.M."/>
            <person name="Davidsen T.M."/>
            <person name="Wayne K.J."/>
            <person name="Tettelin H."/>
            <person name="Glass J.I."/>
            <person name="Rusch D."/>
            <person name="Podicherti R."/>
            <person name="Tsui H.-C.T."/>
            <person name="Winkler M.E."/>
        </authorList>
    </citation>
    <scope>NUCLEOTIDE SEQUENCE</scope>
</reference>
<gene>
    <name evidence="1" type="ORF">METZ01_LOCUS341606</name>
</gene>
<protein>
    <submittedName>
        <fullName evidence="1">Uncharacterized protein</fullName>
    </submittedName>
</protein>
<dbReference type="EMBL" id="UINC01116776">
    <property type="protein sequence ID" value="SVC88752.1"/>
    <property type="molecule type" value="Genomic_DNA"/>
</dbReference>